<gene>
    <name evidence="2" type="ORF">A2538_02000</name>
</gene>
<dbReference type="Gene3D" id="3.30.565.60">
    <property type="match status" value="1"/>
</dbReference>
<feature type="domain" description="Schlafen AlbA-2" evidence="1">
    <location>
        <begin position="14"/>
        <end position="132"/>
    </location>
</feature>
<dbReference type="Proteomes" id="UP000178254">
    <property type="component" value="Unassembled WGS sequence"/>
</dbReference>
<dbReference type="InterPro" id="IPR038461">
    <property type="entry name" value="Schlafen_AlbA_2_dom_sf"/>
</dbReference>
<dbReference type="EMBL" id="MFRE01000012">
    <property type="protein sequence ID" value="OGH94052.1"/>
    <property type="molecule type" value="Genomic_DNA"/>
</dbReference>
<dbReference type="InterPro" id="IPR038475">
    <property type="entry name" value="RecG_C_sf"/>
</dbReference>
<organism evidence="2 3">
    <name type="scientific">Candidatus Magasanikbacteria bacterium RIFOXYD2_FULL_41_14</name>
    <dbReference type="NCBI Taxonomy" id="1798709"/>
    <lineage>
        <taxon>Bacteria</taxon>
        <taxon>Candidatus Magasanikiibacteriota</taxon>
    </lineage>
</organism>
<name>A0A1F6PD11_9BACT</name>
<dbReference type="PANTHER" id="PTHR30595">
    <property type="entry name" value="GLPR-RELATED TRANSCRIPTIONAL REPRESSOR"/>
    <property type="match status" value="1"/>
</dbReference>
<evidence type="ECO:0000259" key="1">
    <source>
        <dbReference type="Pfam" id="PF04326"/>
    </source>
</evidence>
<protein>
    <recommendedName>
        <fullName evidence="1">Schlafen AlbA-2 domain-containing protein</fullName>
    </recommendedName>
</protein>
<dbReference type="InterPro" id="IPR007421">
    <property type="entry name" value="Schlafen_AlbA_2_dom"/>
</dbReference>
<reference evidence="2 3" key="1">
    <citation type="journal article" date="2016" name="Nat. Commun.">
        <title>Thousands of microbial genomes shed light on interconnected biogeochemical processes in an aquifer system.</title>
        <authorList>
            <person name="Anantharaman K."/>
            <person name="Brown C.T."/>
            <person name="Hug L.A."/>
            <person name="Sharon I."/>
            <person name="Castelle C.J."/>
            <person name="Probst A.J."/>
            <person name="Thomas B.C."/>
            <person name="Singh A."/>
            <person name="Wilkins M.J."/>
            <person name="Karaoz U."/>
            <person name="Brodie E.L."/>
            <person name="Williams K.H."/>
            <person name="Hubbard S.S."/>
            <person name="Banfield J.F."/>
        </authorList>
    </citation>
    <scope>NUCLEOTIDE SEQUENCE [LARGE SCALE GENOMIC DNA]</scope>
</reference>
<evidence type="ECO:0000313" key="3">
    <source>
        <dbReference type="Proteomes" id="UP000178254"/>
    </source>
</evidence>
<proteinExistence type="predicted"/>
<evidence type="ECO:0000313" key="2">
    <source>
        <dbReference type="EMBL" id="OGH94052.1"/>
    </source>
</evidence>
<dbReference type="AlphaFoldDB" id="A0A1F6PD11"/>
<accession>A0A1F6PD11</accession>
<dbReference type="Gene3D" id="3.30.950.30">
    <property type="entry name" value="Schlafen, AAA domain"/>
    <property type="match status" value="1"/>
</dbReference>
<dbReference type="PANTHER" id="PTHR30595:SF6">
    <property type="entry name" value="SCHLAFEN ALBA-2 DOMAIN-CONTAINING PROTEIN"/>
    <property type="match status" value="1"/>
</dbReference>
<dbReference type="Pfam" id="PF13749">
    <property type="entry name" value="HATPase_c_4"/>
    <property type="match status" value="1"/>
</dbReference>
<sequence>MNKSDFLKLCQEFERENLEFKSAINDFSIFGGKEKEKRCLFGYCVAIGNCGGGKIIFGVSNNKEIVGTNAFSNLADIRSQIYSQLKAKIDIQELNIEGKRVLVVSIPDRQKGQLFNFFGKYLTRVGEELVEMKESEIKTILNETQDDYSAKFLNLGMEVLDENALSKLKEMYKDKNRNNVVQNLPMKQFLTDLGLLKGNKINNAALLLLGKEVYLRDVIPNAEIIFEYRNNPGDIKYADRLNLRKPMIFSLDELWKKINDRNYVIQLREGLFRRDINAYNEEAVREAILNAVVHRDYELPSSVFILQDNAQVTFKNPGGFLSGITPQNIYKKTAWRNRRLAETFEKIGLVERSGQGADLIFESSIKEGKGIPNYFNSSDAEVILQISAIVKDAEFVSYLDQITAKRGIILTVDDLIMLETIKDQDVGVTNVRRNDVEKFIDVGVVTSIGRGRGTKYFLAKQYYKDHNLLGKYTKITGLSREKYKEMILKHITENNSGSIMEFSQAFPELSSKDVTNILQEIRRSGRIKFTGNKRSGRWLLDNN</sequence>
<comment type="caution">
    <text evidence="2">The sequence shown here is derived from an EMBL/GenBank/DDBJ whole genome shotgun (WGS) entry which is preliminary data.</text>
</comment>
<dbReference type="Pfam" id="PF04326">
    <property type="entry name" value="SLFN_AlbA_2"/>
    <property type="match status" value="1"/>
</dbReference>
<dbReference type="STRING" id="1798709.A2538_02000"/>